<keyword evidence="3" id="KW-0805">Transcription regulation</keyword>
<evidence type="ECO:0000256" key="1">
    <source>
        <dbReference type="ARBA" id="ARBA00022679"/>
    </source>
</evidence>
<evidence type="ECO:0000256" key="2">
    <source>
        <dbReference type="ARBA" id="ARBA00022777"/>
    </source>
</evidence>
<keyword evidence="1" id="KW-0808">Transferase</keyword>
<gene>
    <name evidence="6" type="ORF">EV383_4737</name>
</gene>
<protein>
    <submittedName>
        <fullName evidence="6">GAF domain-containing protein</fullName>
    </submittedName>
</protein>
<dbReference type="SUPFAM" id="SSF55781">
    <property type="entry name" value="GAF domain-like"/>
    <property type="match status" value="1"/>
</dbReference>
<evidence type="ECO:0000259" key="5">
    <source>
        <dbReference type="PROSITE" id="PS50921"/>
    </source>
</evidence>
<comment type="caution">
    <text evidence="6">The sequence shown here is derived from an EMBL/GenBank/DDBJ whole genome shotgun (WGS) entry which is preliminary data.</text>
</comment>
<dbReference type="SMART" id="SM01012">
    <property type="entry name" value="ANTAR"/>
    <property type="match status" value="1"/>
</dbReference>
<keyword evidence="2" id="KW-0418">Kinase</keyword>
<dbReference type="InterPro" id="IPR003018">
    <property type="entry name" value="GAF"/>
</dbReference>
<keyword evidence="4" id="KW-0804">Transcription</keyword>
<dbReference type="PROSITE" id="PS50921">
    <property type="entry name" value="ANTAR"/>
    <property type="match status" value="1"/>
</dbReference>
<dbReference type="Gene3D" id="3.30.450.40">
    <property type="match status" value="1"/>
</dbReference>
<organism evidence="6 7">
    <name type="scientific">Pseudonocardia sediminis</name>
    <dbReference type="NCBI Taxonomy" id="1397368"/>
    <lineage>
        <taxon>Bacteria</taxon>
        <taxon>Bacillati</taxon>
        <taxon>Actinomycetota</taxon>
        <taxon>Actinomycetes</taxon>
        <taxon>Pseudonocardiales</taxon>
        <taxon>Pseudonocardiaceae</taxon>
        <taxon>Pseudonocardia</taxon>
    </lineage>
</organism>
<sequence length="265" mass="28028">MVIGAGTAGAVATGVSESRERALTTAFVGLADTLVDDYDVIDLLGRLAAHGVTLLGADAAGILLLDGDDRLRVAASTDEQTGWMELLQTEAGEGPCVECVRSGAPVSITAFADGAARWPQFVAALARGGTYAAVHALPLRLRERTIGALSLFHRVPGALPDADRALGQALADMATIGILTERAVRRGDDVTEQLDGTLADRVLIEQAKGVLAQRGDVGMDTAFDRLRRYARDHDRRLAEIAGEVVETALVADDVLARPKVPRRDR</sequence>
<keyword evidence="7" id="KW-1185">Reference proteome</keyword>
<dbReference type="GO" id="GO:0016301">
    <property type="term" value="F:kinase activity"/>
    <property type="evidence" value="ECO:0007669"/>
    <property type="project" value="UniProtKB-KW"/>
</dbReference>
<evidence type="ECO:0000256" key="3">
    <source>
        <dbReference type="ARBA" id="ARBA00023015"/>
    </source>
</evidence>
<dbReference type="EMBL" id="SHKL01000001">
    <property type="protein sequence ID" value="RZT87811.1"/>
    <property type="molecule type" value="Genomic_DNA"/>
</dbReference>
<proteinExistence type="predicted"/>
<dbReference type="Proteomes" id="UP000291591">
    <property type="component" value="Unassembled WGS sequence"/>
</dbReference>
<dbReference type="InterPro" id="IPR011006">
    <property type="entry name" value="CheY-like_superfamily"/>
</dbReference>
<dbReference type="InterPro" id="IPR036388">
    <property type="entry name" value="WH-like_DNA-bd_sf"/>
</dbReference>
<dbReference type="AlphaFoldDB" id="A0A4Q7V313"/>
<dbReference type="Gene3D" id="1.10.10.10">
    <property type="entry name" value="Winged helix-like DNA-binding domain superfamily/Winged helix DNA-binding domain"/>
    <property type="match status" value="1"/>
</dbReference>
<accession>A0A4Q7V313</accession>
<dbReference type="GO" id="GO:0003723">
    <property type="term" value="F:RNA binding"/>
    <property type="evidence" value="ECO:0007669"/>
    <property type="project" value="InterPro"/>
</dbReference>
<evidence type="ECO:0000313" key="7">
    <source>
        <dbReference type="Proteomes" id="UP000291591"/>
    </source>
</evidence>
<dbReference type="InterPro" id="IPR029016">
    <property type="entry name" value="GAF-like_dom_sf"/>
</dbReference>
<reference evidence="6 7" key="1">
    <citation type="submission" date="2019-02" db="EMBL/GenBank/DDBJ databases">
        <title>Sequencing the genomes of 1000 actinobacteria strains.</title>
        <authorList>
            <person name="Klenk H.-P."/>
        </authorList>
    </citation>
    <scope>NUCLEOTIDE SEQUENCE [LARGE SCALE GENOMIC DNA]</scope>
    <source>
        <strain evidence="6 7">DSM 45779</strain>
    </source>
</reference>
<dbReference type="InterPro" id="IPR012074">
    <property type="entry name" value="GAF_ANTAR"/>
</dbReference>
<evidence type="ECO:0000256" key="4">
    <source>
        <dbReference type="ARBA" id="ARBA00023163"/>
    </source>
</evidence>
<evidence type="ECO:0000313" key="6">
    <source>
        <dbReference type="EMBL" id="RZT87811.1"/>
    </source>
</evidence>
<dbReference type="InterPro" id="IPR005561">
    <property type="entry name" value="ANTAR"/>
</dbReference>
<dbReference type="SMART" id="SM00065">
    <property type="entry name" value="GAF"/>
    <property type="match status" value="1"/>
</dbReference>
<dbReference type="Pfam" id="PF03861">
    <property type="entry name" value="ANTAR"/>
    <property type="match status" value="1"/>
</dbReference>
<dbReference type="PIRSF" id="PIRSF036625">
    <property type="entry name" value="GAF_ANTAR"/>
    <property type="match status" value="1"/>
</dbReference>
<feature type="domain" description="ANTAR" evidence="5">
    <location>
        <begin position="184"/>
        <end position="245"/>
    </location>
</feature>
<dbReference type="SUPFAM" id="SSF52172">
    <property type="entry name" value="CheY-like"/>
    <property type="match status" value="1"/>
</dbReference>
<name>A0A4Q7V313_PSEST</name>
<dbReference type="Pfam" id="PF13185">
    <property type="entry name" value="GAF_2"/>
    <property type="match status" value="1"/>
</dbReference>